<comment type="caution">
    <text evidence="3">The sequence shown here is derived from an EMBL/GenBank/DDBJ whole genome shotgun (WGS) entry which is preliminary data.</text>
</comment>
<proteinExistence type="predicted"/>
<name>A0ABW4CU04_9LACO</name>
<dbReference type="InterPro" id="IPR002560">
    <property type="entry name" value="Transposase_DDE"/>
</dbReference>
<dbReference type="Pfam" id="PF14690">
    <property type="entry name" value="Zn_ribbon_ISL3"/>
    <property type="match status" value="1"/>
</dbReference>
<evidence type="ECO:0000313" key="3">
    <source>
        <dbReference type="EMBL" id="MFD1440724.1"/>
    </source>
</evidence>
<dbReference type="PANTHER" id="PTHR33498:SF1">
    <property type="entry name" value="TRANSPOSASE FOR INSERTION SEQUENCE ELEMENT IS1557"/>
    <property type="match status" value="1"/>
</dbReference>
<feature type="non-terminal residue" evidence="3">
    <location>
        <position position="369"/>
    </location>
</feature>
<evidence type="ECO:0000313" key="4">
    <source>
        <dbReference type="Proteomes" id="UP001597212"/>
    </source>
</evidence>
<dbReference type="InterPro" id="IPR029261">
    <property type="entry name" value="Transposase_Znf"/>
</dbReference>
<dbReference type="NCBIfam" id="NF033550">
    <property type="entry name" value="transpos_ISL3"/>
    <property type="match status" value="1"/>
</dbReference>
<dbReference type="PANTHER" id="PTHR33498">
    <property type="entry name" value="TRANSPOSASE FOR INSERTION SEQUENCE ELEMENT IS1557"/>
    <property type="match status" value="1"/>
</dbReference>
<accession>A0ABW4CU04</accession>
<dbReference type="Pfam" id="PF01610">
    <property type="entry name" value="DDE_Tnp_ISL3"/>
    <property type="match status" value="1"/>
</dbReference>
<evidence type="ECO:0000259" key="1">
    <source>
        <dbReference type="Pfam" id="PF01610"/>
    </source>
</evidence>
<protein>
    <submittedName>
        <fullName evidence="3">ISL3 family transposase</fullName>
    </submittedName>
</protein>
<dbReference type="InterPro" id="IPR047951">
    <property type="entry name" value="Transpos_ISL3"/>
</dbReference>
<feature type="domain" description="Transposase IS204/IS1001/IS1096/IS1165 DDE" evidence="1">
    <location>
        <begin position="165"/>
        <end position="336"/>
    </location>
</feature>
<reference evidence="4" key="1">
    <citation type="journal article" date="2019" name="Int. J. Syst. Evol. Microbiol.">
        <title>The Global Catalogue of Microorganisms (GCM) 10K type strain sequencing project: providing services to taxonomists for standard genome sequencing and annotation.</title>
        <authorList>
            <consortium name="The Broad Institute Genomics Platform"/>
            <consortium name="The Broad Institute Genome Sequencing Center for Infectious Disease"/>
            <person name="Wu L."/>
            <person name="Ma J."/>
        </authorList>
    </citation>
    <scope>NUCLEOTIDE SEQUENCE [LARGE SCALE GENOMIC DNA]</scope>
    <source>
        <strain evidence="4">CCM 8912</strain>
    </source>
</reference>
<gene>
    <name evidence="3" type="ORF">ACFQ5K_04865</name>
</gene>
<dbReference type="RefSeq" id="WP_379909247.1">
    <property type="nucleotide sequence ID" value="NZ_JBHTOK010000019.1"/>
</dbReference>
<sequence>MPLTSKSIRLALEITDPNIIFLEDGEIETIHNQAALVYRAKLTVKPDHCPNCGFTDQIVRFGFNQVRIVAPSFGYRPTYLKLSCQRFLCQACQTTFQSRTDYVRPGCVISEPVRQMVLFDAISNHSLTDIGQRHHISDKTVQRVIDEEANLHNFQQITWLPEHLAFDEFKATDRMSFIWANSDCQEIGAILPSRTSYQLTKYFERFPLTVRRQVKTVSLDLNAGYVHLVPRLFPNAKVVVDRFHIVQMVSTALNMVRVQVMKTVPKTSTEYRFMKREWKVFLKRFEELDAVNTVYHASVGYFDTVVNLISKCLDLDPAFRAAYETYQSILTAVKERDVTALDLDYSPRYLGHEIASGRSESNVWSVANT</sequence>
<feature type="domain" description="Transposase IS204/IS1001/IS1096/IS1165 zinc-finger" evidence="2">
    <location>
        <begin position="46"/>
        <end position="92"/>
    </location>
</feature>
<evidence type="ECO:0000259" key="2">
    <source>
        <dbReference type="Pfam" id="PF14690"/>
    </source>
</evidence>
<keyword evidence="4" id="KW-1185">Reference proteome</keyword>
<dbReference type="EMBL" id="JBHTOK010000019">
    <property type="protein sequence ID" value="MFD1440724.1"/>
    <property type="molecule type" value="Genomic_DNA"/>
</dbReference>
<organism evidence="3 4">
    <name type="scientific">Lacticaseibacillus hegangensis</name>
    <dbReference type="NCBI Taxonomy" id="2486010"/>
    <lineage>
        <taxon>Bacteria</taxon>
        <taxon>Bacillati</taxon>
        <taxon>Bacillota</taxon>
        <taxon>Bacilli</taxon>
        <taxon>Lactobacillales</taxon>
        <taxon>Lactobacillaceae</taxon>
        <taxon>Lacticaseibacillus</taxon>
    </lineage>
</organism>
<dbReference type="Proteomes" id="UP001597212">
    <property type="component" value="Unassembled WGS sequence"/>
</dbReference>